<gene>
    <name evidence="2" type="ORF">E2C01_084233</name>
</gene>
<organism evidence="2 3">
    <name type="scientific">Portunus trituberculatus</name>
    <name type="common">Swimming crab</name>
    <name type="synonym">Neptunus trituberculatus</name>
    <dbReference type="NCBI Taxonomy" id="210409"/>
    <lineage>
        <taxon>Eukaryota</taxon>
        <taxon>Metazoa</taxon>
        <taxon>Ecdysozoa</taxon>
        <taxon>Arthropoda</taxon>
        <taxon>Crustacea</taxon>
        <taxon>Multicrustacea</taxon>
        <taxon>Malacostraca</taxon>
        <taxon>Eumalacostraca</taxon>
        <taxon>Eucarida</taxon>
        <taxon>Decapoda</taxon>
        <taxon>Pleocyemata</taxon>
        <taxon>Brachyura</taxon>
        <taxon>Eubrachyura</taxon>
        <taxon>Portunoidea</taxon>
        <taxon>Portunidae</taxon>
        <taxon>Portuninae</taxon>
        <taxon>Portunus</taxon>
    </lineage>
</organism>
<name>A0A5B7JA60_PORTR</name>
<evidence type="ECO:0000313" key="2">
    <source>
        <dbReference type="EMBL" id="MPC89294.1"/>
    </source>
</evidence>
<accession>A0A5B7JA60</accession>
<proteinExistence type="predicted"/>
<reference evidence="2 3" key="1">
    <citation type="submission" date="2019-05" db="EMBL/GenBank/DDBJ databases">
        <title>Another draft genome of Portunus trituberculatus and its Hox gene families provides insights of decapod evolution.</title>
        <authorList>
            <person name="Jeong J.-H."/>
            <person name="Song I."/>
            <person name="Kim S."/>
            <person name="Choi T."/>
            <person name="Kim D."/>
            <person name="Ryu S."/>
            <person name="Kim W."/>
        </authorList>
    </citation>
    <scope>NUCLEOTIDE SEQUENCE [LARGE SCALE GENOMIC DNA]</scope>
    <source>
        <tissue evidence="2">Muscle</tissue>
    </source>
</reference>
<dbReference type="AlphaFoldDB" id="A0A5B7JA60"/>
<sequence>MYSIYSKEKGDNRLQISLKRPYERIGKVIGMSATSVRKIVSRRMHHPETSNAPQPTPSPYLDNFNIGAIR</sequence>
<feature type="region of interest" description="Disordered" evidence="1">
    <location>
        <begin position="44"/>
        <end position="70"/>
    </location>
</feature>
<protein>
    <submittedName>
        <fullName evidence="2">Uncharacterized protein</fullName>
    </submittedName>
</protein>
<keyword evidence="3" id="KW-1185">Reference proteome</keyword>
<evidence type="ECO:0000256" key="1">
    <source>
        <dbReference type="SAM" id="MobiDB-lite"/>
    </source>
</evidence>
<evidence type="ECO:0000313" key="3">
    <source>
        <dbReference type="Proteomes" id="UP000324222"/>
    </source>
</evidence>
<comment type="caution">
    <text evidence="2">The sequence shown here is derived from an EMBL/GenBank/DDBJ whole genome shotgun (WGS) entry which is preliminary data.</text>
</comment>
<dbReference type="Proteomes" id="UP000324222">
    <property type="component" value="Unassembled WGS sequence"/>
</dbReference>
<dbReference type="EMBL" id="VSRR010080540">
    <property type="protein sequence ID" value="MPC89294.1"/>
    <property type="molecule type" value="Genomic_DNA"/>
</dbReference>